<accession>A0AAX4J8X3</accession>
<sequence length="90" mass="11214">MYVLLKRKFDIKNIKLLIKCVPSFHLAFDHSVKMYKETKDEFYEILLSRLLRKYPIKEYFKKILPYKEIFPSEFQNKFERYLNNEECLEH</sequence>
<dbReference type="EMBL" id="CP142726">
    <property type="protein sequence ID" value="WUR02390.1"/>
    <property type="molecule type" value="Genomic_DNA"/>
</dbReference>
<organism evidence="1 2">
    <name type="scientific">Vairimorpha necatrix</name>
    <dbReference type="NCBI Taxonomy" id="6039"/>
    <lineage>
        <taxon>Eukaryota</taxon>
        <taxon>Fungi</taxon>
        <taxon>Fungi incertae sedis</taxon>
        <taxon>Microsporidia</taxon>
        <taxon>Nosematidae</taxon>
        <taxon>Vairimorpha</taxon>
    </lineage>
</organism>
<evidence type="ECO:0008006" key="3">
    <source>
        <dbReference type="Google" id="ProtNLM"/>
    </source>
</evidence>
<keyword evidence="2" id="KW-1185">Reference proteome</keyword>
<evidence type="ECO:0000313" key="1">
    <source>
        <dbReference type="EMBL" id="WUR02390.1"/>
    </source>
</evidence>
<name>A0AAX4J8X3_9MICR</name>
<proteinExistence type="predicted"/>
<protein>
    <recommendedName>
        <fullName evidence="3">LAGLIDADG homing endonuclease</fullName>
    </recommendedName>
</protein>
<reference evidence="1" key="1">
    <citation type="journal article" date="2024" name="BMC Genomics">
        <title>Functional annotation of a divergent genome using sequence and structure-based similarity.</title>
        <authorList>
            <person name="Svedberg D."/>
            <person name="Winiger R.R."/>
            <person name="Berg A."/>
            <person name="Sharma H."/>
            <person name="Tellgren-Roth C."/>
            <person name="Debrunner-Vossbrinck B.A."/>
            <person name="Vossbrinck C.R."/>
            <person name="Barandun J."/>
        </authorList>
    </citation>
    <scope>NUCLEOTIDE SEQUENCE</scope>
    <source>
        <strain evidence="1">Illinois isolate</strain>
    </source>
</reference>
<evidence type="ECO:0000313" key="2">
    <source>
        <dbReference type="Proteomes" id="UP001334084"/>
    </source>
</evidence>
<dbReference type="GeneID" id="90540191"/>
<gene>
    <name evidence="1" type="ORF">VNE69_01327</name>
</gene>
<dbReference type="AlphaFoldDB" id="A0AAX4J8X3"/>
<dbReference type="RefSeq" id="XP_065328535.1">
    <property type="nucleotide sequence ID" value="XM_065472463.1"/>
</dbReference>
<dbReference type="Proteomes" id="UP001334084">
    <property type="component" value="Chromosome 1"/>
</dbReference>